<evidence type="ECO:0000313" key="1">
    <source>
        <dbReference type="EMBL" id="GIH40186.1"/>
    </source>
</evidence>
<organism evidence="1 2">
    <name type="scientific">Microbispora corallina</name>
    <dbReference type="NCBI Taxonomy" id="83302"/>
    <lineage>
        <taxon>Bacteria</taxon>
        <taxon>Bacillati</taxon>
        <taxon>Actinomycetota</taxon>
        <taxon>Actinomycetes</taxon>
        <taxon>Streptosporangiales</taxon>
        <taxon>Streptosporangiaceae</taxon>
        <taxon>Microbispora</taxon>
    </lineage>
</organism>
<dbReference type="Proteomes" id="UP000603904">
    <property type="component" value="Unassembled WGS sequence"/>
</dbReference>
<dbReference type="PROSITE" id="PS51318">
    <property type="entry name" value="TAT"/>
    <property type="match status" value="1"/>
</dbReference>
<evidence type="ECO:0000313" key="2">
    <source>
        <dbReference type="Proteomes" id="UP000603904"/>
    </source>
</evidence>
<gene>
    <name evidence="1" type="ORF">Mco01_31860</name>
</gene>
<dbReference type="InterPro" id="IPR006059">
    <property type="entry name" value="SBP"/>
</dbReference>
<dbReference type="PANTHER" id="PTHR43649:SF12">
    <property type="entry name" value="DIACETYLCHITOBIOSE BINDING PROTEIN DASA"/>
    <property type="match status" value="1"/>
</dbReference>
<dbReference type="SUPFAM" id="SSF53850">
    <property type="entry name" value="Periplasmic binding protein-like II"/>
    <property type="match status" value="1"/>
</dbReference>
<reference evidence="1 2" key="1">
    <citation type="submission" date="2021-01" db="EMBL/GenBank/DDBJ databases">
        <title>Whole genome shotgun sequence of Microbispora corallina NBRC 16416.</title>
        <authorList>
            <person name="Komaki H."/>
            <person name="Tamura T."/>
        </authorList>
    </citation>
    <scope>NUCLEOTIDE SEQUENCE [LARGE SCALE GENOMIC DNA]</scope>
    <source>
        <strain evidence="1 2">NBRC 16416</strain>
    </source>
</reference>
<dbReference type="Pfam" id="PF01547">
    <property type="entry name" value="SBP_bac_1"/>
    <property type="match status" value="1"/>
</dbReference>
<comment type="caution">
    <text evidence="1">The sequence shown here is derived from an EMBL/GenBank/DDBJ whole genome shotgun (WGS) entry which is preliminary data.</text>
</comment>
<dbReference type="PANTHER" id="PTHR43649">
    <property type="entry name" value="ARABINOSE-BINDING PROTEIN-RELATED"/>
    <property type="match status" value="1"/>
</dbReference>
<protein>
    <submittedName>
        <fullName evidence="1">ABC transporter substrate-binding protein</fullName>
    </submittedName>
</protein>
<dbReference type="PROSITE" id="PS51257">
    <property type="entry name" value="PROKAR_LIPOPROTEIN"/>
    <property type="match status" value="1"/>
</dbReference>
<dbReference type="InterPro" id="IPR050490">
    <property type="entry name" value="Bact_solute-bd_prot1"/>
</dbReference>
<sequence length="425" mass="45646">MSLQRREFLGLGVAAGTAAFLAACGVPGGSSGSGATGPLRALFMKQAGYSESDINAMIGAFKAAYPKVPVEATFVAYEALHDKIVTSAAAGKFDVVLIDGQWLTEFATKKMIIDVTSRFKPDWKTTMLPVEEIVRYQDRDYAMPWVVGGKLFYYNKKLLADNGVAETDMKTWDGVLGAARTLKKKGAVKFPFVWSWAQAECVIVDYGSLLAAFGGRWQDDQGKFVFNTGGGVTALEWMKSTIDEGLTDPSSLKYIEDDVKRVLLQGQAAMVLNWDYVASAAKDPQQSKVVGDIVVTTSPIGPSGAGPACTGSSNLAITTGCERVDDAWNFVTFLASPAQQEAHPDNITPIWADSYSKASVLGDNPELAKAHGEQLKSVTDRPKVNNYNAISQVIQQQIQAALYGQQSPQAALDTAVEKANELATA</sequence>
<dbReference type="Gene3D" id="3.40.190.10">
    <property type="entry name" value="Periplasmic binding protein-like II"/>
    <property type="match status" value="2"/>
</dbReference>
<proteinExistence type="predicted"/>
<dbReference type="RefSeq" id="WP_204057650.1">
    <property type="nucleotide sequence ID" value="NZ_BAAAGP010000008.1"/>
</dbReference>
<dbReference type="EMBL" id="BOOC01000013">
    <property type="protein sequence ID" value="GIH40186.1"/>
    <property type="molecule type" value="Genomic_DNA"/>
</dbReference>
<dbReference type="InterPro" id="IPR006311">
    <property type="entry name" value="TAT_signal"/>
</dbReference>
<accession>A0ABQ4FZC9</accession>
<name>A0ABQ4FZC9_9ACTN</name>
<keyword evidence="2" id="KW-1185">Reference proteome</keyword>